<dbReference type="PANTHER" id="PTHR42988">
    <property type="entry name" value="PHOSPHOHYDROLASE"/>
    <property type="match status" value="1"/>
</dbReference>
<keyword evidence="2" id="KW-0378">Hydrolase</keyword>
<evidence type="ECO:0000256" key="4">
    <source>
        <dbReference type="ARBA" id="ARBA00025742"/>
    </source>
</evidence>
<dbReference type="PANTHER" id="PTHR42988:SF2">
    <property type="entry name" value="CYCLIC NUCLEOTIDE PHOSPHODIESTERASE CBUA0032-RELATED"/>
    <property type="match status" value="1"/>
</dbReference>
<dbReference type="SUPFAM" id="SSF56300">
    <property type="entry name" value="Metallo-dependent phosphatases"/>
    <property type="match status" value="1"/>
</dbReference>
<keyword evidence="1" id="KW-0479">Metal-binding</keyword>
<dbReference type="InterPro" id="IPR050884">
    <property type="entry name" value="CNP_phosphodiesterase-III"/>
</dbReference>
<evidence type="ECO:0000256" key="1">
    <source>
        <dbReference type="ARBA" id="ARBA00022723"/>
    </source>
</evidence>
<dbReference type="Pfam" id="PF00149">
    <property type="entry name" value="Metallophos"/>
    <property type="match status" value="1"/>
</dbReference>
<name>A0ABN6N9R3_9BACT</name>
<accession>A0ABN6N9R3</accession>
<organism evidence="6 7">
    <name type="scientific">Anaeromyxobacter paludicola</name>
    <dbReference type="NCBI Taxonomy" id="2918171"/>
    <lineage>
        <taxon>Bacteria</taxon>
        <taxon>Pseudomonadati</taxon>
        <taxon>Myxococcota</taxon>
        <taxon>Myxococcia</taxon>
        <taxon>Myxococcales</taxon>
        <taxon>Cystobacterineae</taxon>
        <taxon>Anaeromyxobacteraceae</taxon>
        <taxon>Anaeromyxobacter</taxon>
    </lineage>
</organism>
<keyword evidence="7" id="KW-1185">Reference proteome</keyword>
<keyword evidence="3" id="KW-0408">Iron</keyword>
<dbReference type="RefSeq" id="WP_248342366.1">
    <property type="nucleotide sequence ID" value="NZ_AP025592.1"/>
</dbReference>
<evidence type="ECO:0000313" key="6">
    <source>
        <dbReference type="EMBL" id="BDG09968.1"/>
    </source>
</evidence>
<evidence type="ECO:0000256" key="2">
    <source>
        <dbReference type="ARBA" id="ARBA00022801"/>
    </source>
</evidence>
<proteinExistence type="inferred from homology"/>
<evidence type="ECO:0000256" key="3">
    <source>
        <dbReference type="ARBA" id="ARBA00023004"/>
    </source>
</evidence>
<protein>
    <recommendedName>
        <fullName evidence="5">Calcineurin-like phosphoesterase domain-containing protein</fullName>
    </recommendedName>
</protein>
<feature type="domain" description="Calcineurin-like phosphoesterase" evidence="5">
    <location>
        <begin position="5"/>
        <end position="199"/>
    </location>
</feature>
<reference evidence="7" key="1">
    <citation type="journal article" date="2022" name="Int. J. Syst. Evol. Microbiol.">
        <title>Anaeromyxobacter oryzae sp. nov., Anaeromyxobacter diazotrophicus sp. nov. and Anaeromyxobacter paludicola sp. nov., isolated from paddy soils.</title>
        <authorList>
            <person name="Itoh H."/>
            <person name="Xu Z."/>
            <person name="Mise K."/>
            <person name="Masuda Y."/>
            <person name="Ushijima N."/>
            <person name="Hayakawa C."/>
            <person name="Shiratori Y."/>
            <person name="Senoo K."/>
        </authorList>
    </citation>
    <scope>NUCLEOTIDE SEQUENCE [LARGE SCALE GENOMIC DNA]</scope>
    <source>
        <strain evidence="7">Red630</strain>
    </source>
</reference>
<gene>
    <name evidence="6" type="ORF">AMPC_30810</name>
</gene>
<dbReference type="Gene3D" id="3.60.21.10">
    <property type="match status" value="1"/>
</dbReference>
<dbReference type="InterPro" id="IPR004843">
    <property type="entry name" value="Calcineurin-like_PHP"/>
</dbReference>
<dbReference type="InterPro" id="IPR029052">
    <property type="entry name" value="Metallo-depent_PP-like"/>
</dbReference>
<sequence>MRALAHVSDLHIGRDEATDEAARQLCAALLAADLDAVLLTGDVTHRGRTAELRRFRELFRPLLATGRVLLVPGNHDRMGDDVRRAFMDGERVAVARLPGLHAIRVDSTAPHNRSLVTGHGRLTAGDLARVERAVAEAAPGALVAVMLHHHVMPLPEEDLAERLASFFGWPFADELRLGAALLARLRGRCDLVLHGHRHVASGAAIGEARRPLRVLNAGSSTALRQVRVLEHEAGEVVRVQWLALPGEHAPALAPAVA</sequence>
<dbReference type="Proteomes" id="UP001162734">
    <property type="component" value="Chromosome"/>
</dbReference>
<evidence type="ECO:0000313" key="7">
    <source>
        <dbReference type="Proteomes" id="UP001162734"/>
    </source>
</evidence>
<dbReference type="EMBL" id="AP025592">
    <property type="protein sequence ID" value="BDG09968.1"/>
    <property type="molecule type" value="Genomic_DNA"/>
</dbReference>
<comment type="similarity">
    <text evidence="4">Belongs to the cyclic nucleotide phosphodiesterase class-III family.</text>
</comment>
<evidence type="ECO:0000259" key="5">
    <source>
        <dbReference type="Pfam" id="PF00149"/>
    </source>
</evidence>